<dbReference type="Gene3D" id="1.20.245.10">
    <property type="entry name" value="Lipoxygenase-1, Domain 5"/>
    <property type="match status" value="1"/>
</dbReference>
<name>A0A117NPZ7_PENFR</name>
<keyword evidence="2" id="KW-0479">Metal-binding</keyword>
<dbReference type="InterPro" id="IPR036226">
    <property type="entry name" value="LipOase_C_sf"/>
</dbReference>
<dbReference type="PRINTS" id="PR00087">
    <property type="entry name" value="LIPOXYGENASE"/>
</dbReference>
<dbReference type="InterPro" id="IPR000907">
    <property type="entry name" value="LipOase"/>
</dbReference>
<dbReference type="GO" id="GO:0050584">
    <property type="term" value="F:linoleate 11-lipoxygenase activity"/>
    <property type="evidence" value="ECO:0007669"/>
    <property type="project" value="UniProtKB-ARBA"/>
</dbReference>
<dbReference type="Proteomes" id="UP000055045">
    <property type="component" value="Unassembled WGS sequence"/>
</dbReference>
<dbReference type="EMBL" id="LLXE01000082">
    <property type="protein sequence ID" value="KUM63111.1"/>
    <property type="molecule type" value="Genomic_DNA"/>
</dbReference>
<protein>
    <recommendedName>
        <fullName evidence="1">Manganese lipoxygenase</fullName>
    </recommendedName>
</protein>
<dbReference type="Gene3D" id="3.10.450.60">
    <property type="match status" value="1"/>
</dbReference>
<gene>
    <name evidence="7" type="ORF">ACN42_g3984</name>
</gene>
<keyword evidence="4" id="KW-0560">Oxidoreductase</keyword>
<reference evidence="7 8" key="1">
    <citation type="submission" date="2015-10" db="EMBL/GenBank/DDBJ databases">
        <title>Genome sequencing of Penicillium freii.</title>
        <authorList>
            <person name="Nguyen H.D."/>
            <person name="Visagie C.M."/>
            <person name="Seifert K.A."/>
        </authorList>
    </citation>
    <scope>NUCLEOTIDE SEQUENCE [LARGE SCALE GENOMIC DNA]</scope>
    <source>
        <strain evidence="7 8">DAOM 242723</strain>
    </source>
</reference>
<sequence length="741" mass="84976">MVRNLAAVGGPGDTATSSKWPKNPEDAVLNDMDTGALVNELASLRLLPKKVDLTPHQQKAWATNPGVLTCAAVEPKEPVRIQEGTYRGTQLALTKVYDLIEQQYMSFMDVAQVEPLIPTALARQDKRDFFVFTKGEDGYPPHLDPRLNKEWAENEEDYDQRSDLGPFALFNAYRLAQLSFIMKGTVPWIFAVGTPDQGSTILEVENYNRERREGWFRKDIFDRPNVGDLKDWYSDARFSQQQFTGTNPTTITSASKDWIHHFTQPAKTSDDADAISIISKLSKSCPGSFYVQDYSYFRTITGMDSADEIKYETKDENGVETSPPRYGCASVCLFYLNEKGTLYPVAIVPDWRGTLRSVTIYNRQLFKRTDIQTGDEKPHNEAIVDEANDWPWRYAKTCVQCSDWFRHEVAVHLTRTHLVEESIIVSANRQFEPDHPVFRILRPHWQKTLALNGAARDTLVPSVILKIVGFSPPQALKFIQNEYKTFNFEESYVPKDLHNRGFPPEKLNEPKFHNYAYARCINSMWTKIRSYVEEMLSLHYKGADADKQVKNDISIQKWFKEMRSPDGADLRYFPTITTFEGLVDCVTMCIHIASPQHTAVNYLQDYYQDFVINKPSCLFTAPPTSLQSLLNYTEQDLVKALPMNHPHEWLLSSHVPYLLSFKPNEKTETLMGCVHTAWSIYANKPHPSDVEKKITDALRRFYQALQASDDEFKSYAEEKDDIKDIPYDVLETKYNAVSILI</sequence>
<dbReference type="PANTHER" id="PTHR11771">
    <property type="entry name" value="LIPOXYGENASE"/>
    <property type="match status" value="1"/>
</dbReference>
<organism evidence="7 8">
    <name type="scientific">Penicillium freii</name>
    <dbReference type="NCBI Taxonomy" id="48697"/>
    <lineage>
        <taxon>Eukaryota</taxon>
        <taxon>Fungi</taxon>
        <taxon>Dikarya</taxon>
        <taxon>Ascomycota</taxon>
        <taxon>Pezizomycotina</taxon>
        <taxon>Eurotiomycetes</taxon>
        <taxon>Eurotiomycetidae</taxon>
        <taxon>Eurotiales</taxon>
        <taxon>Aspergillaceae</taxon>
        <taxon>Penicillium</taxon>
    </lineage>
</organism>
<evidence type="ECO:0000313" key="7">
    <source>
        <dbReference type="EMBL" id="KUM63111.1"/>
    </source>
</evidence>
<keyword evidence="3" id="KW-0223">Dioxygenase</keyword>
<evidence type="ECO:0000256" key="5">
    <source>
        <dbReference type="SAM" id="MobiDB-lite"/>
    </source>
</evidence>
<evidence type="ECO:0000256" key="4">
    <source>
        <dbReference type="ARBA" id="ARBA00023002"/>
    </source>
</evidence>
<evidence type="ECO:0000259" key="6">
    <source>
        <dbReference type="PROSITE" id="PS51393"/>
    </source>
</evidence>
<keyword evidence="8" id="KW-1185">Reference proteome</keyword>
<dbReference type="STRING" id="48697.A0A117NPZ7"/>
<proteinExistence type="predicted"/>
<feature type="region of interest" description="Disordered" evidence="5">
    <location>
        <begin position="1"/>
        <end position="24"/>
    </location>
</feature>
<dbReference type="PROSITE" id="PS51393">
    <property type="entry name" value="LIPOXYGENASE_3"/>
    <property type="match status" value="1"/>
</dbReference>
<dbReference type="Pfam" id="PF00305">
    <property type="entry name" value="Lipoxygenase"/>
    <property type="match status" value="1"/>
</dbReference>
<dbReference type="GO" id="GO:0034440">
    <property type="term" value="P:lipid oxidation"/>
    <property type="evidence" value="ECO:0007669"/>
    <property type="project" value="InterPro"/>
</dbReference>
<dbReference type="InterPro" id="IPR013819">
    <property type="entry name" value="LipOase_C"/>
</dbReference>
<evidence type="ECO:0000313" key="8">
    <source>
        <dbReference type="Proteomes" id="UP000055045"/>
    </source>
</evidence>
<accession>A0A117NPZ7</accession>
<dbReference type="AlphaFoldDB" id="A0A117NPZ7"/>
<evidence type="ECO:0000256" key="1">
    <source>
        <dbReference type="ARBA" id="ARBA00021175"/>
    </source>
</evidence>
<dbReference type="OrthoDB" id="407298at2759"/>
<evidence type="ECO:0000256" key="2">
    <source>
        <dbReference type="ARBA" id="ARBA00022723"/>
    </source>
</evidence>
<comment type="caution">
    <text evidence="7">The sequence shown here is derived from an EMBL/GenBank/DDBJ whole genome shotgun (WGS) entry which is preliminary data.</text>
</comment>
<dbReference type="GO" id="GO:0046872">
    <property type="term" value="F:metal ion binding"/>
    <property type="evidence" value="ECO:0007669"/>
    <property type="project" value="UniProtKB-KW"/>
</dbReference>
<evidence type="ECO:0000256" key="3">
    <source>
        <dbReference type="ARBA" id="ARBA00022964"/>
    </source>
</evidence>
<feature type="domain" description="Lipoxygenase" evidence="6">
    <location>
        <begin position="304"/>
        <end position="741"/>
    </location>
</feature>
<dbReference type="GO" id="GO:0043651">
    <property type="term" value="P:linoleic acid metabolic process"/>
    <property type="evidence" value="ECO:0007669"/>
    <property type="project" value="UniProtKB-ARBA"/>
</dbReference>
<dbReference type="SUPFAM" id="SSF48484">
    <property type="entry name" value="Lipoxigenase"/>
    <property type="match status" value="1"/>
</dbReference>